<dbReference type="AlphaFoldDB" id="A0AAD7WV61"/>
<sequence length="94" mass="10337">MGTPSASSVWATAMHMPACLHGHPALIAQSSPQQREIRLAYFKERMSLCDVMVAFESVDSDDAMSQKQPLIPTEMAHCPAPPLFWRDRQSGPPG</sequence>
<evidence type="ECO:0000313" key="1">
    <source>
        <dbReference type="EMBL" id="KAJ8409469.1"/>
    </source>
</evidence>
<name>A0AAD7WV61_9TELE</name>
<dbReference type="Proteomes" id="UP001221898">
    <property type="component" value="Unassembled WGS sequence"/>
</dbReference>
<proteinExistence type="predicted"/>
<reference evidence="1" key="1">
    <citation type="journal article" date="2023" name="Science">
        <title>Genome structures resolve the early diversification of teleost fishes.</title>
        <authorList>
            <person name="Parey E."/>
            <person name="Louis A."/>
            <person name="Montfort J."/>
            <person name="Bouchez O."/>
            <person name="Roques C."/>
            <person name="Iampietro C."/>
            <person name="Lluch J."/>
            <person name="Castinel A."/>
            <person name="Donnadieu C."/>
            <person name="Desvignes T."/>
            <person name="Floi Bucao C."/>
            <person name="Jouanno E."/>
            <person name="Wen M."/>
            <person name="Mejri S."/>
            <person name="Dirks R."/>
            <person name="Jansen H."/>
            <person name="Henkel C."/>
            <person name="Chen W.J."/>
            <person name="Zahm M."/>
            <person name="Cabau C."/>
            <person name="Klopp C."/>
            <person name="Thompson A.W."/>
            <person name="Robinson-Rechavi M."/>
            <person name="Braasch I."/>
            <person name="Lecointre G."/>
            <person name="Bobe J."/>
            <person name="Postlethwait J.H."/>
            <person name="Berthelot C."/>
            <person name="Roest Crollius H."/>
            <person name="Guiguen Y."/>
        </authorList>
    </citation>
    <scope>NUCLEOTIDE SEQUENCE</scope>
    <source>
        <strain evidence="1">NC1722</strain>
    </source>
</reference>
<protein>
    <submittedName>
        <fullName evidence="1">Uncharacterized protein</fullName>
    </submittedName>
</protein>
<comment type="caution">
    <text evidence="1">The sequence shown here is derived from an EMBL/GenBank/DDBJ whole genome shotgun (WGS) entry which is preliminary data.</text>
</comment>
<dbReference type="EMBL" id="JAINUG010000030">
    <property type="protein sequence ID" value="KAJ8409469.1"/>
    <property type="molecule type" value="Genomic_DNA"/>
</dbReference>
<organism evidence="1 2">
    <name type="scientific">Aldrovandia affinis</name>
    <dbReference type="NCBI Taxonomy" id="143900"/>
    <lineage>
        <taxon>Eukaryota</taxon>
        <taxon>Metazoa</taxon>
        <taxon>Chordata</taxon>
        <taxon>Craniata</taxon>
        <taxon>Vertebrata</taxon>
        <taxon>Euteleostomi</taxon>
        <taxon>Actinopterygii</taxon>
        <taxon>Neopterygii</taxon>
        <taxon>Teleostei</taxon>
        <taxon>Notacanthiformes</taxon>
        <taxon>Halosauridae</taxon>
        <taxon>Aldrovandia</taxon>
    </lineage>
</organism>
<evidence type="ECO:0000313" key="2">
    <source>
        <dbReference type="Proteomes" id="UP001221898"/>
    </source>
</evidence>
<gene>
    <name evidence="1" type="ORF">AAFF_G00228700</name>
</gene>
<accession>A0AAD7WV61</accession>
<keyword evidence="2" id="KW-1185">Reference proteome</keyword>